<reference evidence="2 3" key="1">
    <citation type="journal article" date="2020" name="Phytopathology">
        <title>Genome Sequence Resources of Colletotrichum truncatum, C. plurivorum, C. musicola, and C. sojae: Four Species Pathogenic to Soybean (Glycine max).</title>
        <authorList>
            <person name="Rogerio F."/>
            <person name="Boufleur T.R."/>
            <person name="Ciampi-Guillardi M."/>
            <person name="Sukno S.A."/>
            <person name="Thon M.R."/>
            <person name="Massola Junior N.S."/>
            <person name="Baroncelli R."/>
        </authorList>
    </citation>
    <scope>NUCLEOTIDE SEQUENCE [LARGE SCALE GENOMIC DNA]</scope>
    <source>
        <strain evidence="2 3">LFN0009</strain>
    </source>
</reference>
<feature type="region of interest" description="Disordered" evidence="1">
    <location>
        <begin position="42"/>
        <end position="68"/>
    </location>
</feature>
<evidence type="ECO:0000313" key="3">
    <source>
        <dbReference type="Proteomes" id="UP000652219"/>
    </source>
</evidence>
<organism evidence="2 3">
    <name type="scientific">Colletotrichum sojae</name>
    <dbReference type="NCBI Taxonomy" id="2175907"/>
    <lineage>
        <taxon>Eukaryota</taxon>
        <taxon>Fungi</taxon>
        <taxon>Dikarya</taxon>
        <taxon>Ascomycota</taxon>
        <taxon>Pezizomycotina</taxon>
        <taxon>Sordariomycetes</taxon>
        <taxon>Hypocreomycetidae</taxon>
        <taxon>Glomerellales</taxon>
        <taxon>Glomerellaceae</taxon>
        <taxon>Colletotrichum</taxon>
        <taxon>Colletotrichum orchidearum species complex</taxon>
    </lineage>
</organism>
<dbReference type="AlphaFoldDB" id="A0A8H6IRY0"/>
<evidence type="ECO:0000256" key="1">
    <source>
        <dbReference type="SAM" id="MobiDB-lite"/>
    </source>
</evidence>
<comment type="caution">
    <text evidence="2">The sequence shown here is derived from an EMBL/GenBank/DDBJ whole genome shotgun (WGS) entry which is preliminary data.</text>
</comment>
<gene>
    <name evidence="2" type="ORF">CSOJ01_13774</name>
</gene>
<dbReference type="EMBL" id="WIGN01000418">
    <property type="protein sequence ID" value="KAF6794196.1"/>
    <property type="molecule type" value="Genomic_DNA"/>
</dbReference>
<dbReference type="Proteomes" id="UP000652219">
    <property type="component" value="Unassembled WGS sequence"/>
</dbReference>
<evidence type="ECO:0000313" key="2">
    <source>
        <dbReference type="EMBL" id="KAF6794196.1"/>
    </source>
</evidence>
<sequence length="68" mass="7248">MNPPKSPTASPASAHNPPRHLAHHRLAYPIPSPLAQLAQLDQSTQVPGTSGAIAQPDSPRRYLTGETF</sequence>
<protein>
    <submittedName>
        <fullName evidence="2">Uncharacterized protein</fullName>
    </submittedName>
</protein>
<keyword evidence="3" id="KW-1185">Reference proteome</keyword>
<name>A0A8H6IRY0_9PEZI</name>
<accession>A0A8H6IRY0</accession>
<feature type="region of interest" description="Disordered" evidence="1">
    <location>
        <begin position="1"/>
        <end position="25"/>
    </location>
</feature>
<proteinExistence type="predicted"/>